<organism evidence="1 2">
    <name type="scientific">Humidesulfovibrio mexicanus</name>
    <dbReference type="NCBI Taxonomy" id="147047"/>
    <lineage>
        <taxon>Bacteria</taxon>
        <taxon>Pseudomonadati</taxon>
        <taxon>Thermodesulfobacteriota</taxon>
        <taxon>Desulfovibrionia</taxon>
        <taxon>Desulfovibrionales</taxon>
        <taxon>Desulfovibrionaceae</taxon>
        <taxon>Humidesulfovibrio</taxon>
    </lineage>
</organism>
<dbReference type="Pfam" id="PF07030">
    <property type="entry name" value="Phage_Mu_Gp36"/>
    <property type="match status" value="1"/>
</dbReference>
<keyword evidence="2" id="KW-1185">Reference proteome</keyword>
<sequence length="142" mass="15434">MYATAQELETRLGGVDALVTLADRDGDGVADAELVERALADAEAEIDSYLAGRYALPLPTVPAVLVRLACDMAVYRITCDYGRGLTEEIRQRYEDAVAWLRRAASGDVALGLPPQQEPAQTTTVPGLVSGKPRAFVRTRRTW</sequence>
<gene>
    <name evidence="1" type="ORF">SAMN04488503_2482</name>
</gene>
<reference evidence="1 2" key="1">
    <citation type="submission" date="2017-06" db="EMBL/GenBank/DDBJ databases">
        <authorList>
            <person name="Kim H.J."/>
            <person name="Triplett B.A."/>
        </authorList>
    </citation>
    <scope>NUCLEOTIDE SEQUENCE [LARGE SCALE GENOMIC DNA]</scope>
    <source>
        <strain evidence="1 2">DSM 13116</strain>
    </source>
</reference>
<dbReference type="EMBL" id="FZOC01000005">
    <property type="protein sequence ID" value="SNS05662.1"/>
    <property type="molecule type" value="Genomic_DNA"/>
</dbReference>
<dbReference type="AlphaFoldDB" id="A0A239BDG8"/>
<name>A0A239BDG8_9BACT</name>
<proteinExistence type="predicted"/>
<evidence type="ECO:0000313" key="2">
    <source>
        <dbReference type="Proteomes" id="UP000198324"/>
    </source>
</evidence>
<dbReference type="RefSeq" id="WP_089274699.1">
    <property type="nucleotide sequence ID" value="NZ_FZOC01000005.1"/>
</dbReference>
<protein>
    <submittedName>
        <fullName evidence="1">Mu-like prophage protein gp36</fullName>
    </submittedName>
</protein>
<accession>A0A239BDG8</accession>
<dbReference type="Proteomes" id="UP000198324">
    <property type="component" value="Unassembled WGS sequence"/>
</dbReference>
<evidence type="ECO:0000313" key="1">
    <source>
        <dbReference type="EMBL" id="SNS05662.1"/>
    </source>
</evidence>
<dbReference type="InterPro" id="IPR009752">
    <property type="entry name" value="Phage_Mu_GpJ"/>
</dbReference>
<dbReference type="OrthoDB" id="9805172at2"/>